<reference evidence="4 5" key="1">
    <citation type="submission" date="2018-06" db="EMBL/GenBank/DDBJ databases">
        <authorList>
            <consortium name="Pathogen Informatics"/>
            <person name="Doyle S."/>
        </authorList>
    </citation>
    <scope>NUCLEOTIDE SEQUENCE [LARGE SCALE GENOMIC DNA]</scope>
    <source>
        <strain evidence="4 5">NCTC10529</strain>
    </source>
</reference>
<organism evidence="4 5">
    <name type="scientific">Kingella kingae</name>
    <dbReference type="NCBI Taxonomy" id="504"/>
    <lineage>
        <taxon>Bacteria</taxon>
        <taxon>Pseudomonadati</taxon>
        <taxon>Pseudomonadota</taxon>
        <taxon>Betaproteobacteria</taxon>
        <taxon>Neisseriales</taxon>
        <taxon>Neisseriaceae</taxon>
        <taxon>Kingella</taxon>
    </lineage>
</organism>
<evidence type="ECO:0000313" key="5">
    <source>
        <dbReference type="Proteomes" id="UP000248598"/>
    </source>
</evidence>
<dbReference type="AlphaFoldDB" id="A0AAX2J233"/>
<dbReference type="Proteomes" id="UP000248598">
    <property type="component" value="Chromosome 1"/>
</dbReference>
<name>A0AAX2J233_KINKI</name>
<dbReference type="PROSITE" id="PS51257">
    <property type="entry name" value="PROKAR_LIPOPROTEIN"/>
    <property type="match status" value="1"/>
</dbReference>
<feature type="signal peptide" evidence="2">
    <location>
        <begin position="1"/>
        <end position="19"/>
    </location>
</feature>
<keyword evidence="1 2" id="KW-0732">Signal</keyword>
<dbReference type="GeneID" id="93261727"/>
<evidence type="ECO:0000256" key="1">
    <source>
        <dbReference type="ARBA" id="ARBA00022729"/>
    </source>
</evidence>
<feature type="chain" id="PRO_5043713114" evidence="2">
    <location>
        <begin position="20"/>
        <end position="271"/>
    </location>
</feature>
<gene>
    <name evidence="4" type="primary">pheC</name>
    <name evidence="4" type="ORF">NCTC10529_00410</name>
</gene>
<dbReference type="Pfam" id="PF00497">
    <property type="entry name" value="SBP_bac_3"/>
    <property type="match status" value="1"/>
</dbReference>
<evidence type="ECO:0000259" key="3">
    <source>
        <dbReference type="SMART" id="SM00062"/>
    </source>
</evidence>
<evidence type="ECO:0000313" key="4">
    <source>
        <dbReference type="EMBL" id="SQH24252.1"/>
    </source>
</evidence>
<protein>
    <submittedName>
        <fullName evidence="4">Cyclohexadienyl dehydratase</fullName>
    </submittedName>
</protein>
<dbReference type="PANTHER" id="PTHR35936">
    <property type="entry name" value="MEMBRANE-BOUND LYTIC MUREIN TRANSGLYCOSYLASE F"/>
    <property type="match status" value="1"/>
</dbReference>
<feature type="domain" description="Solute-binding protein family 3/N-terminal" evidence="3">
    <location>
        <begin position="49"/>
        <end position="271"/>
    </location>
</feature>
<evidence type="ECO:0000256" key="2">
    <source>
        <dbReference type="SAM" id="SignalP"/>
    </source>
</evidence>
<dbReference type="PANTHER" id="PTHR35936:SF35">
    <property type="entry name" value="L-CYSTINE-BINDING PROTEIN TCYJ"/>
    <property type="match status" value="1"/>
</dbReference>
<sequence>MNKLLKTKLIVMTMTMALAACSGKETAPPAPAPAPAASAPTAAAKSASVVKVGVSAEYRPYAFAENNNAQGLEIDILQKIADKQGFTVEFVPTLWNVAYKEVQDKKIDIVAMGTAQDEADANIVVPTDSYMRSGDCLVHIKETTLPDWTKGKIGVLNDEGMEEELMSANNVKESQIMKEQTNFLILSSLVKKSTDVAVGDCTALKFYAKSPTLKDYSFDIAEYVHSSQQEASMSMVLMVSKDKPELLQKINTGLAELKKSGELNQIIQKYM</sequence>
<accession>A0AAX2J233</accession>
<dbReference type="EMBL" id="LS483426">
    <property type="protein sequence ID" value="SQH24252.1"/>
    <property type="molecule type" value="Genomic_DNA"/>
</dbReference>
<dbReference type="Gene3D" id="3.40.190.10">
    <property type="entry name" value="Periplasmic binding protein-like II"/>
    <property type="match status" value="2"/>
</dbReference>
<dbReference type="RefSeq" id="WP_003788645.1">
    <property type="nucleotide sequence ID" value="NZ_CP091518.1"/>
</dbReference>
<dbReference type="InterPro" id="IPR001638">
    <property type="entry name" value="Solute-binding_3/MltF_N"/>
</dbReference>
<dbReference type="SUPFAM" id="SSF53850">
    <property type="entry name" value="Periplasmic binding protein-like II"/>
    <property type="match status" value="1"/>
</dbReference>
<dbReference type="SMART" id="SM00062">
    <property type="entry name" value="PBPb"/>
    <property type="match status" value="1"/>
</dbReference>
<proteinExistence type="predicted"/>